<evidence type="ECO:0000256" key="1">
    <source>
        <dbReference type="SAM" id="SignalP"/>
    </source>
</evidence>
<keyword evidence="1" id="KW-0732">Signal</keyword>
<feature type="signal peptide" evidence="1">
    <location>
        <begin position="1"/>
        <end position="20"/>
    </location>
</feature>
<feature type="chain" id="PRO_5045045255" evidence="1">
    <location>
        <begin position="21"/>
        <end position="114"/>
    </location>
</feature>
<reference evidence="2 3" key="1">
    <citation type="submission" date="2024-09" db="EMBL/GenBank/DDBJ databases">
        <title>Rethinking Asexuality: The Enigmatic Case of Functional Sexual Genes in Lepraria (Stereocaulaceae).</title>
        <authorList>
            <person name="Doellman M."/>
            <person name="Sun Y."/>
            <person name="Barcenas-Pena A."/>
            <person name="Lumbsch H.T."/>
            <person name="Grewe F."/>
        </authorList>
    </citation>
    <scope>NUCLEOTIDE SEQUENCE [LARGE SCALE GENOMIC DNA]</scope>
    <source>
        <strain evidence="2 3">Grewe 0041</strain>
    </source>
</reference>
<sequence>MLPKIIIPALMLLTSTAVHADSFYLYTCNGCNCNAFQSVGSGDEGKCKKLDSGAASVGLSSTSSSKLQCTLYTSSDCSGAGSSQNVGIKSGQSWGCTNSQIGWVNSMDCGYQIF</sequence>
<protein>
    <submittedName>
        <fullName evidence="2">Uncharacterized protein</fullName>
    </submittedName>
</protein>
<gene>
    <name evidence="2" type="ORF">ABVK25_004849</name>
</gene>
<evidence type="ECO:0000313" key="3">
    <source>
        <dbReference type="Proteomes" id="UP001590951"/>
    </source>
</evidence>
<evidence type="ECO:0000313" key="2">
    <source>
        <dbReference type="EMBL" id="KAL2055027.1"/>
    </source>
</evidence>
<dbReference type="Proteomes" id="UP001590951">
    <property type="component" value="Unassembled WGS sequence"/>
</dbReference>
<name>A0ABR4BAY1_9LECA</name>
<keyword evidence="3" id="KW-1185">Reference proteome</keyword>
<accession>A0ABR4BAY1</accession>
<comment type="caution">
    <text evidence="2">The sequence shown here is derived from an EMBL/GenBank/DDBJ whole genome shotgun (WGS) entry which is preliminary data.</text>
</comment>
<dbReference type="EMBL" id="JBHFEH010000013">
    <property type="protein sequence ID" value="KAL2055027.1"/>
    <property type="molecule type" value="Genomic_DNA"/>
</dbReference>
<organism evidence="2 3">
    <name type="scientific">Lepraria finkii</name>
    <dbReference type="NCBI Taxonomy" id="1340010"/>
    <lineage>
        <taxon>Eukaryota</taxon>
        <taxon>Fungi</taxon>
        <taxon>Dikarya</taxon>
        <taxon>Ascomycota</taxon>
        <taxon>Pezizomycotina</taxon>
        <taxon>Lecanoromycetes</taxon>
        <taxon>OSLEUM clade</taxon>
        <taxon>Lecanoromycetidae</taxon>
        <taxon>Lecanorales</taxon>
        <taxon>Lecanorineae</taxon>
        <taxon>Stereocaulaceae</taxon>
        <taxon>Lepraria</taxon>
    </lineage>
</organism>
<proteinExistence type="predicted"/>